<dbReference type="InterPro" id="IPR011991">
    <property type="entry name" value="ArsR-like_HTH"/>
</dbReference>
<keyword evidence="1" id="KW-0238">DNA-binding</keyword>
<dbReference type="InterPro" id="IPR036388">
    <property type="entry name" value="WH-like_DNA-bd_sf"/>
</dbReference>
<dbReference type="GO" id="GO:0003700">
    <property type="term" value="F:DNA-binding transcription factor activity"/>
    <property type="evidence" value="ECO:0007669"/>
    <property type="project" value="InterPro"/>
</dbReference>
<dbReference type="Gene3D" id="6.10.140.2180">
    <property type="match status" value="1"/>
</dbReference>
<dbReference type="OrthoDB" id="5949858at2"/>
<dbReference type="Proteomes" id="UP000243650">
    <property type="component" value="Unassembled WGS sequence"/>
</dbReference>
<organism evidence="3 4">
    <name type="scientific">Alkalicoccus urumqiensis</name>
    <name type="common">Bacillus urumqiensis</name>
    <dbReference type="NCBI Taxonomy" id="1548213"/>
    <lineage>
        <taxon>Bacteria</taxon>
        <taxon>Bacillati</taxon>
        <taxon>Bacillota</taxon>
        <taxon>Bacilli</taxon>
        <taxon>Bacillales</taxon>
        <taxon>Bacillaceae</taxon>
        <taxon>Alkalicoccus</taxon>
    </lineage>
</organism>
<dbReference type="EMBL" id="PVNS01000020">
    <property type="protein sequence ID" value="PRO64294.1"/>
    <property type="molecule type" value="Genomic_DNA"/>
</dbReference>
<keyword evidence="4" id="KW-1185">Reference proteome</keyword>
<feature type="domain" description="HTH arsR-type" evidence="2">
    <location>
        <begin position="8"/>
        <end position="85"/>
    </location>
</feature>
<reference evidence="3 4" key="1">
    <citation type="submission" date="2018-03" db="EMBL/GenBank/DDBJ databases">
        <title>Bacillus urumqiensis sp. nov., a moderately haloalkaliphilic bacterium isolated from a salt lake.</title>
        <authorList>
            <person name="Zhao B."/>
            <person name="Liao Z."/>
        </authorList>
    </citation>
    <scope>NUCLEOTIDE SEQUENCE [LARGE SCALE GENOMIC DNA]</scope>
    <source>
        <strain evidence="3 4">BZ-SZ-XJ18</strain>
    </source>
</reference>
<dbReference type="SMART" id="SM00418">
    <property type="entry name" value="HTH_ARSR"/>
    <property type="match status" value="1"/>
</dbReference>
<sequence>MKLKREEIILHPLRMQIIQALLHRPMTPAELLAQTEASQATLYRHLQLLEDHSIIYPLEKRPARGAVEKTYAIEPSKASFSAADTAAWSKDDHLHALTLFTGQLILQASDYLDSENLSPEKDGYGFHQVDMQLEEEEWHAFLQEYAQLIQKYHQKSTDSGRRYTAAGMLIPEKKRRDSHGTA</sequence>
<gene>
    <name evidence="3" type="ORF">C6I21_15600</name>
</gene>
<evidence type="ECO:0000259" key="2">
    <source>
        <dbReference type="SMART" id="SM00418"/>
    </source>
</evidence>
<evidence type="ECO:0000313" key="4">
    <source>
        <dbReference type="Proteomes" id="UP000243650"/>
    </source>
</evidence>
<dbReference type="GO" id="GO:0003677">
    <property type="term" value="F:DNA binding"/>
    <property type="evidence" value="ECO:0007669"/>
    <property type="project" value="UniProtKB-KW"/>
</dbReference>
<dbReference type="RefSeq" id="WP_105960412.1">
    <property type="nucleotide sequence ID" value="NZ_PVNS01000020.1"/>
</dbReference>
<proteinExistence type="predicted"/>
<dbReference type="AlphaFoldDB" id="A0A2P6MDF2"/>
<accession>A0A2P6MDF2</accession>
<dbReference type="SUPFAM" id="SSF46785">
    <property type="entry name" value="Winged helix' DNA-binding domain"/>
    <property type="match status" value="1"/>
</dbReference>
<dbReference type="Pfam" id="PF12840">
    <property type="entry name" value="HTH_20"/>
    <property type="match status" value="1"/>
</dbReference>
<name>A0A2P6MDF2_ALKUR</name>
<comment type="caution">
    <text evidence="3">The sequence shown here is derived from an EMBL/GenBank/DDBJ whole genome shotgun (WGS) entry which is preliminary data.</text>
</comment>
<evidence type="ECO:0000256" key="1">
    <source>
        <dbReference type="ARBA" id="ARBA00023125"/>
    </source>
</evidence>
<dbReference type="InterPro" id="IPR001845">
    <property type="entry name" value="HTH_ArsR_DNA-bd_dom"/>
</dbReference>
<dbReference type="CDD" id="cd00090">
    <property type="entry name" value="HTH_ARSR"/>
    <property type="match status" value="1"/>
</dbReference>
<evidence type="ECO:0000313" key="3">
    <source>
        <dbReference type="EMBL" id="PRO64294.1"/>
    </source>
</evidence>
<dbReference type="InterPro" id="IPR036390">
    <property type="entry name" value="WH_DNA-bd_sf"/>
</dbReference>
<protein>
    <recommendedName>
        <fullName evidence="2">HTH arsR-type domain-containing protein</fullName>
    </recommendedName>
</protein>
<dbReference type="Gene3D" id="1.10.10.10">
    <property type="entry name" value="Winged helix-like DNA-binding domain superfamily/Winged helix DNA-binding domain"/>
    <property type="match status" value="1"/>
</dbReference>